<dbReference type="InterPro" id="IPR049445">
    <property type="entry name" value="TetR_SbtR-like_C"/>
</dbReference>
<evidence type="ECO:0000259" key="5">
    <source>
        <dbReference type="PROSITE" id="PS50977"/>
    </source>
</evidence>
<dbReference type="Pfam" id="PF21597">
    <property type="entry name" value="TetR_C_43"/>
    <property type="match status" value="1"/>
</dbReference>
<dbReference type="SUPFAM" id="SSF48498">
    <property type="entry name" value="Tetracyclin repressor-like, C-terminal domain"/>
    <property type="match status" value="1"/>
</dbReference>
<name>A0A7K0DTL3_9NOCA</name>
<dbReference type="PANTHER" id="PTHR30055">
    <property type="entry name" value="HTH-TYPE TRANSCRIPTIONAL REGULATOR RUTR"/>
    <property type="match status" value="1"/>
</dbReference>
<feature type="domain" description="HTH tetR-type" evidence="5">
    <location>
        <begin position="19"/>
        <end position="78"/>
    </location>
</feature>
<evidence type="ECO:0000256" key="4">
    <source>
        <dbReference type="PROSITE-ProRule" id="PRU00335"/>
    </source>
</evidence>
<keyword evidence="1" id="KW-0805">Transcription regulation</keyword>
<evidence type="ECO:0000313" key="6">
    <source>
        <dbReference type="EMBL" id="MQY29105.1"/>
    </source>
</evidence>
<evidence type="ECO:0000256" key="3">
    <source>
        <dbReference type="ARBA" id="ARBA00023163"/>
    </source>
</evidence>
<reference evidence="6 7" key="1">
    <citation type="submission" date="2019-10" db="EMBL/GenBank/DDBJ databases">
        <title>Nocardia macrotermitis sp. nov. and Nocardia aurantia sp. nov., isolated from the gut of fungus growing-termite Macrotermes natalensis.</title>
        <authorList>
            <person name="Benndorf R."/>
            <person name="Schwitalla J."/>
            <person name="Martin K."/>
            <person name="De Beer W."/>
            <person name="Kaster A.-K."/>
            <person name="Vollmers J."/>
            <person name="Poulsen M."/>
            <person name="Beemelmanns C."/>
        </authorList>
    </citation>
    <scope>NUCLEOTIDE SEQUENCE [LARGE SCALE GENOMIC DNA]</scope>
    <source>
        <strain evidence="6 7">RB56</strain>
    </source>
</reference>
<accession>A0A7K0DTL3</accession>
<dbReference type="PANTHER" id="PTHR30055:SF234">
    <property type="entry name" value="HTH-TYPE TRANSCRIPTIONAL REGULATOR BETI"/>
    <property type="match status" value="1"/>
</dbReference>
<dbReference type="PROSITE" id="PS50977">
    <property type="entry name" value="HTH_TETR_2"/>
    <property type="match status" value="1"/>
</dbReference>
<keyword evidence="2 4" id="KW-0238">DNA-binding</keyword>
<gene>
    <name evidence="6" type="ORF">NRB56_46940</name>
</gene>
<feature type="DNA-binding region" description="H-T-H motif" evidence="4">
    <location>
        <begin position="41"/>
        <end position="60"/>
    </location>
</feature>
<dbReference type="Pfam" id="PF00440">
    <property type="entry name" value="TetR_N"/>
    <property type="match status" value="1"/>
</dbReference>
<evidence type="ECO:0000256" key="1">
    <source>
        <dbReference type="ARBA" id="ARBA00023015"/>
    </source>
</evidence>
<dbReference type="GO" id="GO:0000976">
    <property type="term" value="F:transcription cis-regulatory region binding"/>
    <property type="evidence" value="ECO:0007669"/>
    <property type="project" value="TreeGrafter"/>
</dbReference>
<dbReference type="InterPro" id="IPR050109">
    <property type="entry name" value="HTH-type_TetR-like_transc_reg"/>
</dbReference>
<dbReference type="InterPro" id="IPR009057">
    <property type="entry name" value="Homeodomain-like_sf"/>
</dbReference>
<dbReference type="InterPro" id="IPR001647">
    <property type="entry name" value="HTH_TetR"/>
</dbReference>
<dbReference type="Proteomes" id="UP000431401">
    <property type="component" value="Unassembled WGS sequence"/>
</dbReference>
<evidence type="ECO:0000313" key="7">
    <source>
        <dbReference type="Proteomes" id="UP000431401"/>
    </source>
</evidence>
<dbReference type="SUPFAM" id="SSF46689">
    <property type="entry name" value="Homeodomain-like"/>
    <property type="match status" value="1"/>
</dbReference>
<sequence length="197" mass="20779">MCAIDASTEPRRARRSDALDNRARLLETAREVFAEHGVDASLRDVARRAGVGIGTLYRHFPDRQALLEALFADALHDLSETARHLLADPSPGAALIAWLTRLATGSLTYRGLPTSVLAAVHDEGSALHAACVEMTAGIDALVDRARQSGVLRDGTTSGDLLALAAGIAVAAEYVPGRPELIERLVTLAAAGFVLPPV</sequence>
<keyword evidence="7" id="KW-1185">Reference proteome</keyword>
<dbReference type="EMBL" id="WEGI01000010">
    <property type="protein sequence ID" value="MQY29105.1"/>
    <property type="molecule type" value="Genomic_DNA"/>
</dbReference>
<dbReference type="PRINTS" id="PR00455">
    <property type="entry name" value="HTHTETR"/>
</dbReference>
<dbReference type="AlphaFoldDB" id="A0A7K0DTL3"/>
<proteinExistence type="predicted"/>
<keyword evidence="3" id="KW-0804">Transcription</keyword>
<evidence type="ECO:0000256" key="2">
    <source>
        <dbReference type="ARBA" id="ARBA00023125"/>
    </source>
</evidence>
<protein>
    <recommendedName>
        <fullName evidence="5">HTH tetR-type domain-containing protein</fullName>
    </recommendedName>
</protein>
<dbReference type="Gene3D" id="1.10.357.10">
    <property type="entry name" value="Tetracycline Repressor, domain 2"/>
    <property type="match status" value="1"/>
</dbReference>
<organism evidence="6 7">
    <name type="scientific">Nocardia aurantia</name>
    <dbReference type="NCBI Taxonomy" id="2585199"/>
    <lineage>
        <taxon>Bacteria</taxon>
        <taxon>Bacillati</taxon>
        <taxon>Actinomycetota</taxon>
        <taxon>Actinomycetes</taxon>
        <taxon>Mycobacteriales</taxon>
        <taxon>Nocardiaceae</taxon>
        <taxon>Nocardia</taxon>
    </lineage>
</organism>
<dbReference type="GO" id="GO:0003700">
    <property type="term" value="F:DNA-binding transcription factor activity"/>
    <property type="evidence" value="ECO:0007669"/>
    <property type="project" value="TreeGrafter"/>
</dbReference>
<dbReference type="InterPro" id="IPR036271">
    <property type="entry name" value="Tet_transcr_reg_TetR-rel_C_sf"/>
</dbReference>
<comment type="caution">
    <text evidence="6">The sequence shown here is derived from an EMBL/GenBank/DDBJ whole genome shotgun (WGS) entry which is preliminary data.</text>
</comment>